<sequence length="102" mass="11039">MSQLLIAGATAAPVKDSSSLETPTLLARSDEPDGVECSDNLAFVREVRTLMNTILGYSEIIEDRDVDLTDAQRAAFGDIAATSGELLAEQLRRRSEELRLAS</sequence>
<evidence type="ECO:0000313" key="3">
    <source>
        <dbReference type="Proteomes" id="UP000825701"/>
    </source>
</evidence>
<evidence type="ECO:0000256" key="1">
    <source>
        <dbReference type="SAM" id="MobiDB-lite"/>
    </source>
</evidence>
<organism evidence="2 3">
    <name type="scientific">Chenggangzhangella methanolivorans</name>
    <dbReference type="NCBI Taxonomy" id="1437009"/>
    <lineage>
        <taxon>Bacteria</taxon>
        <taxon>Pseudomonadati</taxon>
        <taxon>Pseudomonadota</taxon>
        <taxon>Alphaproteobacteria</taxon>
        <taxon>Hyphomicrobiales</taxon>
        <taxon>Methylopilaceae</taxon>
        <taxon>Chenggangzhangella</taxon>
    </lineage>
</organism>
<dbReference type="AlphaFoldDB" id="A0A9E6UNE0"/>
<dbReference type="KEGG" id="cmet:K6K41_26650"/>
<accession>A0A9E6UNE0</accession>
<evidence type="ECO:0000313" key="2">
    <source>
        <dbReference type="EMBL" id="QZO00094.1"/>
    </source>
</evidence>
<dbReference type="EMBL" id="CP081869">
    <property type="protein sequence ID" value="QZO00094.1"/>
    <property type="molecule type" value="Genomic_DNA"/>
</dbReference>
<gene>
    <name evidence="2" type="ORF">K6K41_26650</name>
</gene>
<dbReference type="RefSeq" id="WP_261403243.1">
    <property type="nucleotide sequence ID" value="NZ_CP081869.1"/>
</dbReference>
<proteinExistence type="predicted"/>
<name>A0A9E6UNE0_9HYPH</name>
<keyword evidence="3" id="KW-1185">Reference proteome</keyword>
<feature type="region of interest" description="Disordered" evidence="1">
    <location>
        <begin position="1"/>
        <end position="20"/>
    </location>
</feature>
<reference evidence="2" key="1">
    <citation type="submission" date="2021-08" db="EMBL/GenBank/DDBJ databases">
        <authorList>
            <person name="Zhang H."/>
            <person name="Xu M."/>
            <person name="Yu Z."/>
            <person name="Yang L."/>
            <person name="Cai Y."/>
        </authorList>
    </citation>
    <scope>NUCLEOTIDE SEQUENCE</scope>
    <source>
        <strain evidence="2">CHL1</strain>
    </source>
</reference>
<dbReference type="Proteomes" id="UP000825701">
    <property type="component" value="Chromosome"/>
</dbReference>
<protein>
    <submittedName>
        <fullName evidence="2">Uncharacterized protein</fullName>
    </submittedName>
</protein>